<comment type="caution">
    <text evidence="1">The sequence shown here is derived from an EMBL/GenBank/DDBJ whole genome shotgun (WGS) entry which is preliminary data.</text>
</comment>
<protein>
    <submittedName>
        <fullName evidence="1">Uncharacterized protein</fullName>
    </submittedName>
</protein>
<organism evidence="1 2">
    <name type="scientific">Glaciimonas immobilis</name>
    <dbReference type="NCBI Taxonomy" id="728004"/>
    <lineage>
        <taxon>Bacteria</taxon>
        <taxon>Pseudomonadati</taxon>
        <taxon>Pseudomonadota</taxon>
        <taxon>Betaproteobacteria</taxon>
        <taxon>Burkholderiales</taxon>
        <taxon>Oxalobacteraceae</taxon>
        <taxon>Glaciimonas</taxon>
    </lineage>
</organism>
<evidence type="ECO:0000313" key="1">
    <source>
        <dbReference type="EMBL" id="MBB5199350.1"/>
    </source>
</evidence>
<gene>
    <name evidence="1" type="ORF">HNR39_001177</name>
</gene>
<keyword evidence="2" id="KW-1185">Reference proteome</keyword>
<proteinExistence type="predicted"/>
<dbReference type="AlphaFoldDB" id="A0A840RRZ4"/>
<reference evidence="1 2" key="1">
    <citation type="submission" date="2020-08" db="EMBL/GenBank/DDBJ databases">
        <title>Genomic Encyclopedia of Type Strains, Phase IV (KMG-IV): sequencing the most valuable type-strain genomes for metagenomic binning, comparative biology and taxonomic classification.</title>
        <authorList>
            <person name="Goeker M."/>
        </authorList>
    </citation>
    <scope>NUCLEOTIDE SEQUENCE [LARGE SCALE GENOMIC DNA]</scope>
    <source>
        <strain evidence="1 2">DSM 23240</strain>
    </source>
</reference>
<dbReference type="EMBL" id="JACHHQ010000002">
    <property type="protein sequence ID" value="MBB5199350.1"/>
    <property type="molecule type" value="Genomic_DNA"/>
</dbReference>
<name>A0A840RRZ4_9BURK</name>
<accession>A0A840RRZ4</accession>
<sequence>MLAVKFKHHFTLEEAIPRFLSNAPHPVGLTAPWDWQTMPIRSTLRR</sequence>
<dbReference type="Proteomes" id="UP000571084">
    <property type="component" value="Unassembled WGS sequence"/>
</dbReference>
<evidence type="ECO:0000313" key="2">
    <source>
        <dbReference type="Proteomes" id="UP000571084"/>
    </source>
</evidence>